<accession>A0A663MA45</accession>
<evidence type="ECO:0000313" key="1">
    <source>
        <dbReference type="Ensembl" id="ENSACUP00000008602.1"/>
    </source>
</evidence>
<evidence type="ECO:0000313" key="2">
    <source>
        <dbReference type="Proteomes" id="UP000472269"/>
    </source>
</evidence>
<protein>
    <submittedName>
        <fullName evidence="1">Uncharacterized protein</fullName>
    </submittedName>
</protein>
<dbReference type="AlphaFoldDB" id="A0A663MA45"/>
<dbReference type="Proteomes" id="UP000472269">
    <property type="component" value="Unplaced"/>
</dbReference>
<reference evidence="1" key="2">
    <citation type="submission" date="2025-09" db="UniProtKB">
        <authorList>
            <consortium name="Ensembl"/>
        </authorList>
    </citation>
    <scope>IDENTIFICATION</scope>
</reference>
<organism evidence="1 2">
    <name type="scientific">Athene cunicularia</name>
    <name type="common">Burrowing owl</name>
    <name type="synonym">Speotyto cunicularia</name>
    <dbReference type="NCBI Taxonomy" id="194338"/>
    <lineage>
        <taxon>Eukaryota</taxon>
        <taxon>Metazoa</taxon>
        <taxon>Chordata</taxon>
        <taxon>Craniata</taxon>
        <taxon>Vertebrata</taxon>
        <taxon>Euteleostomi</taxon>
        <taxon>Archelosauria</taxon>
        <taxon>Archosauria</taxon>
        <taxon>Dinosauria</taxon>
        <taxon>Saurischia</taxon>
        <taxon>Theropoda</taxon>
        <taxon>Coelurosauria</taxon>
        <taxon>Aves</taxon>
        <taxon>Neognathae</taxon>
        <taxon>Neoaves</taxon>
        <taxon>Telluraves</taxon>
        <taxon>Strigiformes</taxon>
        <taxon>Strigidae</taxon>
        <taxon>Athene</taxon>
    </lineage>
</organism>
<dbReference type="Ensembl" id="ENSACUT00000009177.1">
    <property type="protein sequence ID" value="ENSACUP00000008602.1"/>
    <property type="gene ID" value="ENSACUG00000005834.1"/>
</dbReference>
<keyword evidence="2" id="KW-1185">Reference proteome</keyword>
<sequence>QMAQHERETLAHEAVEPLSIRPPLRLPLHQSVYFPLPQCCSLWHLMDNKTDNCSHLRTLYPVKEMLVFRLF</sequence>
<reference evidence="1" key="1">
    <citation type="submission" date="2025-08" db="UniProtKB">
        <authorList>
            <consortium name="Ensembl"/>
        </authorList>
    </citation>
    <scope>IDENTIFICATION</scope>
</reference>
<name>A0A663MA45_ATHCN</name>
<proteinExistence type="predicted"/>